<keyword evidence="5 7" id="KW-0472">Membrane</keyword>
<name>A0ABU0CN50_9BACI</name>
<evidence type="ECO:0000256" key="3">
    <source>
        <dbReference type="ARBA" id="ARBA00022692"/>
    </source>
</evidence>
<dbReference type="Pfam" id="PF02690">
    <property type="entry name" value="Na_Pi_cotrans"/>
    <property type="match status" value="2"/>
</dbReference>
<dbReference type="InterPro" id="IPR038078">
    <property type="entry name" value="PhoU-like_sf"/>
</dbReference>
<dbReference type="SUPFAM" id="SSF109755">
    <property type="entry name" value="PhoU-like"/>
    <property type="match status" value="1"/>
</dbReference>
<feature type="coiled-coil region" evidence="6">
    <location>
        <begin position="463"/>
        <end position="490"/>
    </location>
</feature>
<keyword evidence="4 7" id="KW-1133">Transmembrane helix</keyword>
<feature type="transmembrane region" description="Helical" evidence="7">
    <location>
        <begin position="211"/>
        <end position="234"/>
    </location>
</feature>
<proteinExistence type="predicted"/>
<evidence type="ECO:0000313" key="9">
    <source>
        <dbReference type="EMBL" id="MDQ0337835.1"/>
    </source>
</evidence>
<feature type="domain" description="PhoU" evidence="8">
    <location>
        <begin position="449"/>
        <end position="533"/>
    </location>
</feature>
<dbReference type="InterPro" id="IPR003841">
    <property type="entry name" value="Na/Pi_transpt"/>
</dbReference>
<comment type="subcellular location">
    <subcellularLocation>
        <location evidence="1">Cell membrane</location>
        <topology evidence="1">Multi-pass membrane protein</topology>
    </subcellularLocation>
</comment>
<keyword evidence="6" id="KW-0175">Coiled coil</keyword>
<evidence type="ECO:0000256" key="2">
    <source>
        <dbReference type="ARBA" id="ARBA00022475"/>
    </source>
</evidence>
<evidence type="ECO:0000256" key="1">
    <source>
        <dbReference type="ARBA" id="ARBA00004651"/>
    </source>
</evidence>
<feature type="transmembrane region" description="Helical" evidence="7">
    <location>
        <begin position="292"/>
        <end position="310"/>
    </location>
</feature>
<sequence length="537" mass="59298">MEWQYILFHFIGGLGLFLFGIKFMSDGLQKTAGSKMRKLLEKYTSNPVKGVLVGIVVTILLATSTGTTVMAIGLVNAGLMTLRQAIGVIMGANIGTTMTAFIVGIKIENYALPIIAAGAFFLFFLKKKVYQYIGQVIFGFGMLFLGLRTMSDALKPLREVQLFYDLTVELSHNPVLGVLVGTIFTVIVQSSSATIGILQSLADEGLIPLRAALPVLFGDNIGTTITAVLASIGASVAAKRAALVHVIFNVVGTIIFVIALPLVYHVVLWMGSDVNIRMQIAYAHGLFNTTNTLLFLPLVSVLAFIVTKLIPGEMKELEFRPKYLDSRLLNTPSVALGQAKHEILRMGGIAREILNDAVNFFFSRDEKLANLALQKEELVNELDKKITEYLVKIQQNALNSQDSEKASILMQTLNDLERIGDHAENLVELANYSISHKVVFSEEALNEMKQMISLTDQVIHKAVTALEKDDEELAREVLTLESELDRLEHEYRKNHIARLNHNLCNGNAGAVFLDVLRNLERMGDHSKNIAQYVLYGD</sequence>
<gene>
    <name evidence="9" type="ORF">J2S00_000618</name>
</gene>
<reference evidence="9 10" key="1">
    <citation type="submission" date="2023-07" db="EMBL/GenBank/DDBJ databases">
        <title>Genomic Encyclopedia of Type Strains, Phase IV (KMG-IV): sequencing the most valuable type-strain genomes for metagenomic binning, comparative biology and taxonomic classification.</title>
        <authorList>
            <person name="Goeker M."/>
        </authorList>
    </citation>
    <scope>NUCLEOTIDE SEQUENCE [LARGE SCALE GENOMIC DNA]</scope>
    <source>
        <strain evidence="9 10">DSM 17740</strain>
    </source>
</reference>
<dbReference type="InterPro" id="IPR026022">
    <property type="entry name" value="PhoU_dom"/>
</dbReference>
<organism evidence="9 10">
    <name type="scientific">Caldalkalibacillus uzonensis</name>
    <dbReference type="NCBI Taxonomy" id="353224"/>
    <lineage>
        <taxon>Bacteria</taxon>
        <taxon>Bacillati</taxon>
        <taxon>Bacillota</taxon>
        <taxon>Bacilli</taxon>
        <taxon>Bacillales</taxon>
        <taxon>Bacillaceae</taxon>
        <taxon>Caldalkalibacillus</taxon>
    </lineage>
</organism>
<feature type="transmembrane region" description="Helical" evidence="7">
    <location>
        <begin position="175"/>
        <end position="199"/>
    </location>
</feature>
<evidence type="ECO:0000256" key="4">
    <source>
        <dbReference type="ARBA" id="ARBA00022989"/>
    </source>
</evidence>
<keyword evidence="10" id="KW-1185">Reference proteome</keyword>
<dbReference type="EMBL" id="JAUSUQ010000002">
    <property type="protein sequence ID" value="MDQ0337835.1"/>
    <property type="molecule type" value="Genomic_DNA"/>
</dbReference>
<evidence type="ECO:0000256" key="6">
    <source>
        <dbReference type="SAM" id="Coils"/>
    </source>
</evidence>
<feature type="transmembrane region" description="Helical" evidence="7">
    <location>
        <begin position="84"/>
        <end position="103"/>
    </location>
</feature>
<dbReference type="Proteomes" id="UP001232445">
    <property type="component" value="Unassembled WGS sequence"/>
</dbReference>
<feature type="transmembrane region" description="Helical" evidence="7">
    <location>
        <begin position="110"/>
        <end position="126"/>
    </location>
</feature>
<dbReference type="RefSeq" id="WP_307335275.1">
    <property type="nucleotide sequence ID" value="NZ_JAUSUQ010000002.1"/>
</dbReference>
<evidence type="ECO:0000313" key="10">
    <source>
        <dbReference type="Proteomes" id="UP001232445"/>
    </source>
</evidence>
<feature type="domain" description="PhoU" evidence="8">
    <location>
        <begin position="343"/>
        <end position="429"/>
    </location>
</feature>
<feature type="transmembrane region" description="Helical" evidence="7">
    <location>
        <begin position="246"/>
        <end position="272"/>
    </location>
</feature>
<accession>A0ABU0CN50</accession>
<dbReference type="PANTHER" id="PTHR10010:SF46">
    <property type="entry name" value="SODIUM-DEPENDENT PHOSPHATE TRANSPORT PROTEIN 2B"/>
    <property type="match status" value="1"/>
</dbReference>
<dbReference type="InterPro" id="IPR004633">
    <property type="entry name" value="NaPi_cotrn-rel/YqeW-like"/>
</dbReference>
<keyword evidence="3 7" id="KW-0812">Transmembrane</keyword>
<dbReference type="PANTHER" id="PTHR10010">
    <property type="entry name" value="SOLUTE CARRIER FAMILY 34 SODIUM PHOSPHATE , MEMBER 2-RELATED"/>
    <property type="match status" value="1"/>
</dbReference>
<feature type="transmembrane region" description="Helical" evidence="7">
    <location>
        <begin position="46"/>
        <end position="72"/>
    </location>
</feature>
<protein>
    <submittedName>
        <fullName evidence="9">Phosphate:Na+ symporter</fullName>
    </submittedName>
</protein>
<dbReference type="Pfam" id="PF01895">
    <property type="entry name" value="PhoU"/>
    <property type="match status" value="2"/>
</dbReference>
<dbReference type="NCBIfam" id="TIGR00704">
    <property type="entry name" value="NaPi_cotrn_rel"/>
    <property type="match status" value="1"/>
</dbReference>
<evidence type="ECO:0000256" key="5">
    <source>
        <dbReference type="ARBA" id="ARBA00023136"/>
    </source>
</evidence>
<feature type="transmembrane region" description="Helical" evidence="7">
    <location>
        <begin position="6"/>
        <end position="25"/>
    </location>
</feature>
<feature type="transmembrane region" description="Helical" evidence="7">
    <location>
        <begin position="132"/>
        <end position="154"/>
    </location>
</feature>
<comment type="caution">
    <text evidence="9">The sequence shown here is derived from an EMBL/GenBank/DDBJ whole genome shotgun (WGS) entry which is preliminary data.</text>
</comment>
<keyword evidence="2" id="KW-1003">Cell membrane</keyword>
<evidence type="ECO:0000259" key="8">
    <source>
        <dbReference type="Pfam" id="PF01895"/>
    </source>
</evidence>
<dbReference type="NCBIfam" id="NF037997">
    <property type="entry name" value="Na_Pi_symport"/>
    <property type="match status" value="1"/>
</dbReference>
<evidence type="ECO:0000256" key="7">
    <source>
        <dbReference type="SAM" id="Phobius"/>
    </source>
</evidence>
<dbReference type="Gene3D" id="1.20.58.220">
    <property type="entry name" value="Phosphate transport system protein phou homolog 2, domain 2"/>
    <property type="match status" value="1"/>
</dbReference>